<reference evidence="2 3" key="1">
    <citation type="submission" date="2020-04" db="EMBL/GenBank/DDBJ databases">
        <title>Chromosome-level genome assembly of a cyprinid fish Onychostoma macrolepis by integration of Nanopore Sequencing, Bionano and Hi-C technology.</title>
        <authorList>
            <person name="Wang D."/>
        </authorList>
    </citation>
    <scope>NUCLEOTIDE SEQUENCE [LARGE SCALE GENOMIC DNA]</scope>
    <source>
        <strain evidence="2">SWU-2019</strain>
        <tissue evidence="2">Muscle</tissue>
    </source>
</reference>
<proteinExistence type="predicted"/>
<sequence length="407" mass="44380">MHKKVVFFPGKVKVVLRKGPLGYLLQEPTDEARLIKSNPSLQDKSAPMKEDLVRQNALTVVRQRGGDASDKREVLGEYILQFGKYKGKSFRWLLENDMGYTIYLMKTLQQEEAAGDFRAEGHSKHSLVSFVNYAHSFEEIESLLSYVSTTPAAPVASSEDDQLVGFGARAKSTWQEIWKSRADGYASFVLGATCVPGTRMHKLQQYLRKQQQSTCPPVPTSSTITQPMAPSPSSSTAAEPGRSMETEKAPPMCPTIPVSIPKELMFLVKDPSGDSSSRVCRTLTFEECGKKDLSSSATTTFSVQQTAEASQGTLPHSESSSSPHTPEPPHSGPSVVVPPLTLRPSPHTPETPHKTRSGYKHLDLFLSSESVDEDRAPISGTVAGVPPYAQAGKCPFIMASPSTARTH</sequence>
<evidence type="ECO:0000313" key="2">
    <source>
        <dbReference type="EMBL" id="KAF4114255.1"/>
    </source>
</evidence>
<keyword evidence="3" id="KW-1185">Reference proteome</keyword>
<feature type="compositionally biased region" description="Low complexity" evidence="1">
    <location>
        <begin position="315"/>
        <end position="324"/>
    </location>
</feature>
<dbReference type="EMBL" id="JAAMOB010000004">
    <property type="protein sequence ID" value="KAF4114255.1"/>
    <property type="molecule type" value="Genomic_DNA"/>
</dbReference>
<name>A0A7J6D5B3_9TELE</name>
<feature type="region of interest" description="Disordered" evidence="1">
    <location>
        <begin position="208"/>
        <end position="256"/>
    </location>
</feature>
<protein>
    <submittedName>
        <fullName evidence="2">Uncharacterized protein</fullName>
    </submittedName>
</protein>
<dbReference type="AlphaFoldDB" id="A0A7J6D5B3"/>
<comment type="caution">
    <text evidence="2">The sequence shown here is derived from an EMBL/GenBank/DDBJ whole genome shotgun (WGS) entry which is preliminary data.</text>
</comment>
<feature type="compositionally biased region" description="Polar residues" evidence="1">
    <location>
        <begin position="294"/>
        <end position="314"/>
    </location>
</feature>
<feature type="compositionally biased region" description="Polar residues" evidence="1">
    <location>
        <begin position="208"/>
        <end position="226"/>
    </location>
</feature>
<feature type="compositionally biased region" description="Low complexity" evidence="1">
    <location>
        <begin position="227"/>
        <end position="240"/>
    </location>
</feature>
<evidence type="ECO:0000313" key="3">
    <source>
        <dbReference type="Proteomes" id="UP000579812"/>
    </source>
</evidence>
<accession>A0A7J6D5B3</accession>
<organism evidence="2 3">
    <name type="scientific">Onychostoma macrolepis</name>
    <dbReference type="NCBI Taxonomy" id="369639"/>
    <lineage>
        <taxon>Eukaryota</taxon>
        <taxon>Metazoa</taxon>
        <taxon>Chordata</taxon>
        <taxon>Craniata</taxon>
        <taxon>Vertebrata</taxon>
        <taxon>Euteleostomi</taxon>
        <taxon>Actinopterygii</taxon>
        <taxon>Neopterygii</taxon>
        <taxon>Teleostei</taxon>
        <taxon>Ostariophysi</taxon>
        <taxon>Cypriniformes</taxon>
        <taxon>Cyprinidae</taxon>
        <taxon>Acrossocheilinae</taxon>
        <taxon>Onychostoma</taxon>
    </lineage>
</organism>
<evidence type="ECO:0000256" key="1">
    <source>
        <dbReference type="SAM" id="MobiDB-lite"/>
    </source>
</evidence>
<gene>
    <name evidence="2" type="ORF">G5714_004478</name>
</gene>
<feature type="region of interest" description="Disordered" evidence="1">
    <location>
        <begin position="294"/>
        <end position="359"/>
    </location>
</feature>
<dbReference type="Proteomes" id="UP000579812">
    <property type="component" value="Unassembled WGS sequence"/>
</dbReference>